<feature type="coiled-coil region" evidence="11">
    <location>
        <begin position="881"/>
        <end position="930"/>
    </location>
</feature>
<dbReference type="InterPro" id="IPR036961">
    <property type="entry name" value="Kinesin_motor_dom_sf"/>
</dbReference>
<keyword evidence="5 10" id="KW-0547">Nucleotide-binding</keyword>
<dbReference type="SMART" id="SM00240">
    <property type="entry name" value="FHA"/>
    <property type="match status" value="1"/>
</dbReference>
<dbReference type="InterPro" id="IPR011993">
    <property type="entry name" value="PH-like_dom_sf"/>
</dbReference>
<dbReference type="PROSITE" id="PS00411">
    <property type="entry name" value="KINESIN_MOTOR_1"/>
    <property type="match status" value="1"/>
</dbReference>
<feature type="domain" description="PH" evidence="13">
    <location>
        <begin position="2981"/>
        <end position="3079"/>
    </location>
</feature>
<dbReference type="Pfam" id="PF00169">
    <property type="entry name" value="PH"/>
    <property type="match status" value="1"/>
</dbReference>
<keyword evidence="3" id="KW-0963">Cytoplasm</keyword>
<dbReference type="SMART" id="SM00233">
    <property type="entry name" value="PH"/>
    <property type="match status" value="1"/>
</dbReference>
<dbReference type="Pfam" id="PF16183">
    <property type="entry name" value="Kinesin_assoc"/>
    <property type="match status" value="2"/>
</dbReference>
<feature type="binding site" evidence="10">
    <location>
        <begin position="97"/>
        <end position="104"/>
    </location>
    <ligand>
        <name>ATP</name>
        <dbReference type="ChEBI" id="CHEBI:30616"/>
    </ligand>
</feature>
<dbReference type="CDD" id="cd01233">
    <property type="entry name" value="PH_KIFIA_KIFIB"/>
    <property type="match status" value="1"/>
</dbReference>
<dbReference type="SUPFAM" id="SSF49879">
    <property type="entry name" value="SMAD/FHA domain"/>
    <property type="match status" value="1"/>
</dbReference>
<dbReference type="InterPro" id="IPR001752">
    <property type="entry name" value="Kinesin_motor_dom"/>
</dbReference>
<evidence type="ECO:0000256" key="6">
    <source>
        <dbReference type="ARBA" id="ARBA00022840"/>
    </source>
</evidence>
<comment type="subcellular location">
    <subcellularLocation>
        <location evidence="1">Cytoplasm</location>
        <location evidence="1">Cytoskeleton</location>
    </subcellularLocation>
</comment>
<evidence type="ECO:0000256" key="2">
    <source>
        <dbReference type="ARBA" id="ARBA00020751"/>
    </source>
</evidence>
<dbReference type="GO" id="GO:0005874">
    <property type="term" value="C:microtubule"/>
    <property type="evidence" value="ECO:0007669"/>
    <property type="project" value="UniProtKB-KW"/>
</dbReference>
<comment type="caution">
    <text evidence="15">The sequence shown here is derived from an EMBL/GenBank/DDBJ whole genome shotgun (WGS) entry which is preliminary data.</text>
</comment>
<evidence type="ECO:0000256" key="9">
    <source>
        <dbReference type="ARBA" id="ARBA00023212"/>
    </source>
</evidence>
<evidence type="ECO:0000256" key="8">
    <source>
        <dbReference type="ARBA" id="ARBA00023175"/>
    </source>
</evidence>
<keyword evidence="4" id="KW-0493">Microtubule</keyword>
<dbReference type="PANTHER" id="PTHR47117:SF10">
    <property type="entry name" value="KINESIN-LIKE PROTEIN KIF1B"/>
    <property type="match status" value="1"/>
</dbReference>
<dbReference type="SUPFAM" id="SSF50729">
    <property type="entry name" value="PH domain-like"/>
    <property type="match status" value="1"/>
</dbReference>
<dbReference type="FunFam" id="2.30.29.30:FF:000204">
    <property type="entry name" value="kinesin-like protein unc-104 isoform X6"/>
    <property type="match status" value="1"/>
</dbReference>
<dbReference type="SUPFAM" id="SSF52540">
    <property type="entry name" value="P-loop containing nucleoside triphosphate hydrolases"/>
    <property type="match status" value="2"/>
</dbReference>
<evidence type="ECO:0000259" key="13">
    <source>
        <dbReference type="PROSITE" id="PS50003"/>
    </source>
</evidence>
<evidence type="ECO:0000256" key="11">
    <source>
        <dbReference type="SAM" id="Coils"/>
    </source>
</evidence>
<dbReference type="GO" id="GO:0051960">
    <property type="term" value="P:regulation of nervous system development"/>
    <property type="evidence" value="ECO:0007669"/>
    <property type="project" value="UniProtKB-ARBA"/>
</dbReference>
<dbReference type="InterPro" id="IPR027417">
    <property type="entry name" value="P-loop_NTPase"/>
</dbReference>
<evidence type="ECO:0000256" key="10">
    <source>
        <dbReference type="PROSITE-ProRule" id="PRU00283"/>
    </source>
</evidence>
<dbReference type="InterPro" id="IPR022140">
    <property type="entry name" value="Kinesin-like_KIF1-typ"/>
</dbReference>
<feature type="domain" description="Kinesin motor" evidence="14">
    <location>
        <begin position="3"/>
        <end position="469"/>
    </location>
</feature>
<feature type="compositionally biased region" description="Basic and acidic residues" evidence="12">
    <location>
        <begin position="829"/>
        <end position="843"/>
    </location>
</feature>
<dbReference type="InterPro" id="IPR022164">
    <property type="entry name" value="Kinesin-like"/>
</dbReference>
<dbReference type="GO" id="GO:0016192">
    <property type="term" value="P:vesicle-mediated transport"/>
    <property type="evidence" value="ECO:0007669"/>
    <property type="project" value="UniProtKB-ARBA"/>
</dbReference>
<dbReference type="InterPro" id="IPR000253">
    <property type="entry name" value="FHA_dom"/>
</dbReference>
<organism evidence="15">
    <name type="scientific">Heliothis virescens</name>
    <name type="common">Tobacco budworm moth</name>
    <dbReference type="NCBI Taxonomy" id="7102"/>
    <lineage>
        <taxon>Eukaryota</taxon>
        <taxon>Metazoa</taxon>
        <taxon>Ecdysozoa</taxon>
        <taxon>Arthropoda</taxon>
        <taxon>Hexapoda</taxon>
        <taxon>Insecta</taxon>
        <taxon>Pterygota</taxon>
        <taxon>Neoptera</taxon>
        <taxon>Endopterygota</taxon>
        <taxon>Lepidoptera</taxon>
        <taxon>Glossata</taxon>
        <taxon>Ditrysia</taxon>
        <taxon>Noctuoidea</taxon>
        <taxon>Noctuidae</taxon>
        <taxon>Heliothinae</taxon>
        <taxon>Heliothis</taxon>
    </lineage>
</organism>
<dbReference type="Pfam" id="PF12473">
    <property type="entry name" value="DUF3694"/>
    <property type="match status" value="1"/>
</dbReference>
<feature type="region of interest" description="Disordered" evidence="12">
    <location>
        <begin position="505"/>
        <end position="526"/>
    </location>
</feature>
<evidence type="ECO:0000256" key="12">
    <source>
        <dbReference type="SAM" id="MobiDB-lite"/>
    </source>
</evidence>
<dbReference type="GO" id="GO:0051222">
    <property type="term" value="P:positive regulation of protein transport"/>
    <property type="evidence" value="ECO:0007669"/>
    <property type="project" value="UniProtKB-ARBA"/>
</dbReference>
<dbReference type="CDD" id="cd22705">
    <property type="entry name" value="FHA_KIF1"/>
    <property type="match status" value="1"/>
</dbReference>
<evidence type="ECO:0000256" key="1">
    <source>
        <dbReference type="ARBA" id="ARBA00004245"/>
    </source>
</evidence>
<dbReference type="InterPro" id="IPR032405">
    <property type="entry name" value="Kinesin_assoc"/>
</dbReference>
<dbReference type="GO" id="GO:0008017">
    <property type="term" value="F:microtubule binding"/>
    <property type="evidence" value="ECO:0007669"/>
    <property type="project" value="InterPro"/>
</dbReference>
<dbReference type="FunFam" id="2.60.200.20:FF:000001">
    <property type="entry name" value="Kinesin family member 1B"/>
    <property type="match status" value="1"/>
</dbReference>
<dbReference type="STRING" id="7102.A0A2A4JKZ3"/>
<keyword evidence="9" id="KW-0206">Cytoskeleton</keyword>
<dbReference type="Gene3D" id="3.40.850.10">
    <property type="entry name" value="Kinesin motor domain"/>
    <property type="match status" value="2"/>
</dbReference>
<accession>A0A2A4JKZ3</accession>
<dbReference type="InterPro" id="IPR001849">
    <property type="entry name" value="PH_domain"/>
</dbReference>
<dbReference type="PROSITE" id="PS50003">
    <property type="entry name" value="PH_DOMAIN"/>
    <property type="match status" value="1"/>
</dbReference>
<dbReference type="PANTHER" id="PTHR47117">
    <property type="entry name" value="STAR-RELATED LIPID TRANSFER PROTEIN 9"/>
    <property type="match status" value="1"/>
</dbReference>
<dbReference type="GO" id="GO:0008582">
    <property type="term" value="P:regulation of synaptic assembly at neuromuscular junction"/>
    <property type="evidence" value="ECO:0007669"/>
    <property type="project" value="UniProtKB-ARBA"/>
</dbReference>
<name>A0A2A4JKZ3_HELVI</name>
<dbReference type="InterPro" id="IPR008984">
    <property type="entry name" value="SMAD_FHA_dom_sf"/>
</dbReference>
<evidence type="ECO:0000256" key="3">
    <source>
        <dbReference type="ARBA" id="ARBA00022490"/>
    </source>
</evidence>
<feature type="compositionally biased region" description="Polar residues" evidence="12">
    <location>
        <begin position="845"/>
        <end position="856"/>
    </location>
</feature>
<keyword evidence="8 10" id="KW-0505">Motor protein</keyword>
<dbReference type="PROSITE" id="PS50067">
    <property type="entry name" value="KINESIN_MOTOR_2"/>
    <property type="match status" value="1"/>
</dbReference>
<feature type="region of interest" description="Disordered" evidence="12">
    <location>
        <begin position="1540"/>
        <end position="1561"/>
    </location>
</feature>
<evidence type="ECO:0000256" key="4">
    <source>
        <dbReference type="ARBA" id="ARBA00022701"/>
    </source>
</evidence>
<dbReference type="Pfam" id="PF00225">
    <property type="entry name" value="Kinesin"/>
    <property type="match status" value="2"/>
</dbReference>
<dbReference type="GO" id="GO:1904115">
    <property type="term" value="C:axon cytoplasm"/>
    <property type="evidence" value="ECO:0007669"/>
    <property type="project" value="GOC"/>
</dbReference>
<dbReference type="GO" id="GO:0005524">
    <property type="term" value="F:ATP binding"/>
    <property type="evidence" value="ECO:0007669"/>
    <property type="project" value="UniProtKB-UniRule"/>
</dbReference>
<dbReference type="GO" id="GO:0030425">
    <property type="term" value="C:dendrite"/>
    <property type="evidence" value="ECO:0007669"/>
    <property type="project" value="UniProtKB-ARBA"/>
</dbReference>
<comment type="similarity">
    <text evidence="10">Belongs to the TRAFAC class myosin-kinesin ATPase superfamily. Kinesin family.</text>
</comment>
<evidence type="ECO:0000313" key="15">
    <source>
        <dbReference type="EMBL" id="PCG72456.1"/>
    </source>
</evidence>
<dbReference type="GO" id="GO:0021700">
    <property type="term" value="P:developmental maturation"/>
    <property type="evidence" value="ECO:0007669"/>
    <property type="project" value="UniProtKB-ARBA"/>
</dbReference>
<feature type="region of interest" description="Disordered" evidence="12">
    <location>
        <begin position="631"/>
        <end position="653"/>
    </location>
</feature>
<dbReference type="Pfam" id="PF12423">
    <property type="entry name" value="KIF1B"/>
    <property type="match status" value="2"/>
</dbReference>
<evidence type="ECO:0000256" key="7">
    <source>
        <dbReference type="ARBA" id="ARBA00023054"/>
    </source>
</evidence>
<evidence type="ECO:0000256" key="5">
    <source>
        <dbReference type="ARBA" id="ARBA00022741"/>
    </source>
</evidence>
<dbReference type="Pfam" id="PF00498">
    <property type="entry name" value="FHA"/>
    <property type="match status" value="1"/>
</dbReference>
<proteinExistence type="inferred from homology"/>
<protein>
    <recommendedName>
        <fullName evidence="2">Kinesin-like protein unc-104</fullName>
    </recommendedName>
</protein>
<keyword evidence="7 11" id="KW-0175">Coiled coil</keyword>
<dbReference type="GO" id="GO:0098793">
    <property type="term" value="C:presynapse"/>
    <property type="evidence" value="ECO:0007669"/>
    <property type="project" value="UniProtKB-ARBA"/>
</dbReference>
<dbReference type="FunFam" id="3.40.850.10:FF:000135">
    <property type="entry name" value="Putative kinesin"/>
    <property type="match status" value="1"/>
</dbReference>
<dbReference type="InterPro" id="IPR049780">
    <property type="entry name" value="PH_KIFIA_KIFIB"/>
</dbReference>
<dbReference type="Gene3D" id="6.10.250.2520">
    <property type="match status" value="2"/>
</dbReference>
<evidence type="ECO:0000259" key="14">
    <source>
        <dbReference type="PROSITE" id="PS50067"/>
    </source>
</evidence>
<dbReference type="GO" id="GO:0040012">
    <property type="term" value="P:regulation of locomotion"/>
    <property type="evidence" value="ECO:0007669"/>
    <property type="project" value="UniProtKB-ARBA"/>
</dbReference>
<sequence>MSSVKVAVRVRPFNSREIARECKCIIEMSGNTTVITNPKAPPGSKDGAKSFNFDFSYWSHNPSDPEFSSQVMVYKDIGEEMLQHAFDGYNICIFAYGQTGAGKSYTMMGSGKDGQEGIIPQICKDLFRRIRQTTSDDLKYSVEVSYMEIYCERVRDLLNPKNKGNLRVREHPALGPYVEDLSKLAVTSYQDIYDLIDEGNKARPLGYNICIFAYGQTGAGKSYTMMGSGKDGQEGIIPQICKDLFRRIRQTTSDDLKYSVEVSYMEIYCERVRDLLNPKNKGNLRVREHPALGPYVEDLSKLAVTSYQDIYDLIDEGNKARTVAATNMNETSSRSHAVFTIFFTQQRHDQTTNLMSEKVSKISLVDLAGSERADSTGAKGTRLKEGANINKSLTTLGKVISALAEIASKSKKSKKADFIPYRDSVLTWLLRENLGGNSKTAMIAAISPADINFDETLSTLRYADRAKQIVCKAVVNEDANAKLIRELKEEILKLRELLKAEGIEVEEGEENNSSPQRKKSEAEVLSPKLSRAATTIAEEAVDQLQASEKLIAELNETWEEKLKRTEQIRVQREAVFAEMGLAVKEGGITVGIYSPKKTPHLVNLNEDPNLSECLIYYIKNGPDGKVLYEKKEQPTREENNSSPQRKKSEAEVLSPKLSRAATTIAEEAVDQLQASEKLIAELNETWEEKLKRTEQIRVQREAVFAEMGLAVKEGGITVGIYSPKKTPHLVNLNEDPNLSECLIYYIKNGVTRVGTSEANVPQDIQLSGSHILSEHCIFENTDGVILLIPHRDALIYVNGRELTEPVILKSGSRVILGKNHVFRFTHPGQPREEPVNKENKELADTASSNESDSGSTDADGKNVDWDYAQCELLEKQGIDLKAEMQKRLMALEEQFRREKEHADQQFEEQRKNYEARIDALQRQVEEQSVTMSMYSSYTPEDFHNDEDIFVNPLFETECWSAREVGLAAWAFRKWKYHQFTSLRDDLWGNAIFLKEANAISVELRKKVQFQFTLLTDTPYSPLPAELAPRDDADDEYRPSAPTVVAVEVTDTKNGATHYWTLEKLRHRLELMRQIYNMNECACDDEPLVLAPAPLPAVPAAQPDILHCISACAQQTRLSLANLLPSRQRLELMREMYHNEAELSPTSPDHNIESVTGGDPFYDRFPWFRLVGRSFVYLSNLLYPVPLIHKVAIVNEKGDVKGYLRVAVQAVIDAEKNNAEFAAGVKQSAKISFDDDVAPVRRAKLSAVDKNNAINLDERIGDVPDSNIKIEVIAQRLELMREMYHNEAELSPTSPDHNIESVTGGDPFYDRFPWFRLVGRSFVYLSNLLYPVPLIHKVAIVNEKGDVKGYLRVAVQAVIDAEKNNAEFAAGVKQSAKISFDDDVAPVRRAKLSAVDKNNAINLDERIGDVPDSNIKIEELAMGECDADSGRGDSSLASELKEEDLPEHLTLGKEFTFRVTVLQAHSVSTDYADVFCQFNFLHRNEDAFSTEPVKNAGKNTPLGFYHVQNITVPVTKSFVEYIKTQPIVFEVFGHYQQHPLHKDAKQDGPVGGRTPPRRMLPPSIPISAPVRSPKWGAAAVAAPCCSSHLHSKHDLLVWFEICELAPNGEYVPAVVEHSDELPCRGLFLLHQGIQRRIRITILHEPSQDLQWTDVRELVVGRIRNSPEANEDTTDGDEDGALSLGLFPGERPTLDDRAVFRFEAAWDSSLHGSPLLNRVSANGEVVYITLSAYLELSLHRALEPGNYILIARCAGRSSARAPPGLTTSLGSMSSLCTGLWSQLSLHRALEPGNYILIARCAGRSSARAPPGLTTSLGSMSSLCTGLWSQLSLHRALEPGNYILIARCAGRSSARAPPGLTTSLGSMSSLCTGLWSQLSLHRALEPGNYILIARCAGRSSARAPPGLTTSLGSMSSLCTGLWSQLSLHRALEPGNYILIARCAGRSSARAPPGLTTSLGSMSSLCTGLWSQLSLHRALEPGNYILIARCAGRSSARAPPGLTTSLGSMSSLCTGLWSQLSLHRALEPGNYILIARCAGRSSARAPPGLTTSLGSMSSLCTGLWSQLSLHRALEPGNYILIARCAGRSSARAPPGLTTSLGSMSSLCTGLWSQLSLHRALEPGNYILIARCAGRSSARAPPGLTTSLGSMSSLCTGLWSQLSLHRALEPGNYILIARCAGRSSARAPPGLTTSLGSMSSLCTGLWSQLSLHRALEPGNYILIARCAGRSSARAPPGLTTSLGSMSSLCTGLWSQLSLHRALEPGNYILIARCAGRSSARAPPGLTTSLGSMSSLCTGLWSQLSLHRALEPGNYILIARCAGRSSARAPPGLTTSLGSMSSLCTGLWSQLSLHRALEPGNYILIARCAGRSSARAPPGLTTSLGSMSSLCTGLWSQLSLHRALEPGNYILIARCAGRSSARAPPGLTTSLGSMSSLCTGLWSQLSLHRALEPGNYILIARCAGRSSARAPPGLTTSLGSMSSLCTGLWSQLSLHRALEPGNYILIARCAGRSSARAPPGLTTSLGSMSSLCTGLWSQLSLHRALEPGNYILIARCAGRSSARAPPGLTTSLGSMSSLCTGLWSQLSLHRALEPGNYILIARCAGRSSARAPPGLTTSLGSMSSLCTGLWSQLSLHRALEPGNYILIARCAGRSSARAPPGLTTSLGSMSSLCTGLWSQLSLHRALEPGNYILIARCAGRSSARAPPGLTTSLGSMSSLCTGLWSQLSLHRALEPGNYILIARCAGRSSARAPPGLTTSLGSMSSLCTGLWSQVIFPAGLFRRQRRVLDTSGTYVRGEENLHGWRPRGDSLIFDHQWELEKMTRLEQVGRTRHLLALRERLRHGHENTVAPNDFTKTEKEVCNMAAKAAAESARDDSLYEPWDMTPREKELATKYIKLIQGRIGSAGKEVEAAASPATPVDEGVSADISTPSLLSSIHSASSIELCSPERGLLEKSVAGWAGAHAQAAPHAAALYVPDCEEVRVSAAVARRGHLNVLQHGTHGWKKRWLVVRRPYVFIYRDERDPIERAVINLANAHVEYSEDQEQMVRMPNTFSVVSKERGYLLQTLGDKEVHDWLYAINPLLAGQISCVRSGRARAGAGTRRRRRHETPSSWSLSSFFKCVSDGTLAHRALQRH</sequence>
<dbReference type="PRINTS" id="PR00380">
    <property type="entry name" value="KINESINHEAVY"/>
</dbReference>
<feature type="region of interest" description="Disordered" evidence="12">
    <location>
        <begin position="825"/>
        <end position="860"/>
    </location>
</feature>
<dbReference type="InterPro" id="IPR019821">
    <property type="entry name" value="Kinesin_motor_CS"/>
</dbReference>
<keyword evidence="6 10" id="KW-0067">ATP-binding</keyword>
<dbReference type="EMBL" id="NWSH01001135">
    <property type="protein sequence ID" value="PCG72456.1"/>
    <property type="molecule type" value="Genomic_DNA"/>
</dbReference>
<dbReference type="Gene3D" id="2.60.200.20">
    <property type="match status" value="1"/>
</dbReference>
<reference evidence="15" key="1">
    <citation type="submission" date="2017-09" db="EMBL/GenBank/DDBJ databases">
        <title>Contemporary evolution of a Lepidopteran species, Heliothis virescens, in response to modern agricultural practices.</title>
        <authorList>
            <person name="Fritz M.L."/>
            <person name="Deyonke A.M."/>
            <person name="Papanicolaou A."/>
            <person name="Micinski S."/>
            <person name="Westbrook J."/>
            <person name="Gould F."/>
        </authorList>
    </citation>
    <scope>NUCLEOTIDE SEQUENCE [LARGE SCALE GENOMIC DNA]</scope>
    <source>
        <strain evidence="15">HvINT-</strain>
        <tissue evidence="15">Whole body</tissue>
    </source>
</reference>
<dbReference type="SMART" id="SM00129">
    <property type="entry name" value="KISc"/>
    <property type="match status" value="1"/>
</dbReference>
<dbReference type="CDD" id="cd01365">
    <property type="entry name" value="KISc_KIF1A_KIF1B"/>
    <property type="match status" value="1"/>
</dbReference>
<dbReference type="GO" id="GO:0010975">
    <property type="term" value="P:regulation of neuron projection development"/>
    <property type="evidence" value="ECO:0007669"/>
    <property type="project" value="UniProtKB-ARBA"/>
</dbReference>
<gene>
    <name evidence="15" type="ORF">B5V51_815</name>
</gene>
<dbReference type="GO" id="GO:0003777">
    <property type="term" value="F:microtubule motor activity"/>
    <property type="evidence" value="ECO:0007669"/>
    <property type="project" value="InterPro"/>
</dbReference>
<dbReference type="Gene3D" id="2.30.29.30">
    <property type="entry name" value="Pleckstrin-homology domain (PH domain)/Phosphotyrosine-binding domain (PTB)"/>
    <property type="match status" value="1"/>
</dbReference>
<dbReference type="GO" id="GO:0048490">
    <property type="term" value="P:anterograde synaptic vesicle transport"/>
    <property type="evidence" value="ECO:0007669"/>
    <property type="project" value="UniProtKB-ARBA"/>
</dbReference>